<accession>G0J4W6</accession>
<reference evidence="6" key="1">
    <citation type="submission" date="2011-07" db="EMBL/GenBank/DDBJ databases">
        <title>The complete genome of Cyclobacterium marinum DSM 745.</title>
        <authorList>
            <person name="Lucas S."/>
            <person name="Han J."/>
            <person name="Lapidus A."/>
            <person name="Bruce D."/>
            <person name="Goodwin L."/>
            <person name="Pitluck S."/>
            <person name="Peters L."/>
            <person name="Kyrpides N."/>
            <person name="Mavromatis K."/>
            <person name="Ivanova N."/>
            <person name="Ovchinnikova G."/>
            <person name="Chertkov O."/>
            <person name="Detter J.C."/>
            <person name="Tapia R."/>
            <person name="Han C."/>
            <person name="Land M."/>
            <person name="Hauser L."/>
            <person name="Markowitz V."/>
            <person name="Cheng J.-F."/>
            <person name="Hugenholtz P."/>
            <person name="Woyke T."/>
            <person name="Wu D."/>
            <person name="Tindall B."/>
            <person name="Schuetze A."/>
            <person name="Brambilla E."/>
            <person name="Klenk H.-P."/>
            <person name="Eisen J.A."/>
        </authorList>
    </citation>
    <scope>NUCLEOTIDE SEQUENCE [LARGE SCALE GENOMIC DNA]</scope>
    <source>
        <strain evidence="6">ATCC 25205 / DSM 745 / LMG 13164 / NCIMB 1802</strain>
    </source>
</reference>
<dbReference type="PANTHER" id="PTHR35279:SF1">
    <property type="entry name" value="ARABINANASE_LEVANSUCRASE_INVERTASE"/>
    <property type="match status" value="1"/>
</dbReference>
<keyword evidence="3 4" id="KW-0326">Glycosidase</keyword>
<dbReference type="HOGENOM" id="CLU_051848_0_0_10"/>
<evidence type="ECO:0000256" key="2">
    <source>
        <dbReference type="ARBA" id="ARBA00022801"/>
    </source>
</evidence>
<dbReference type="Pfam" id="PF04616">
    <property type="entry name" value="Glyco_hydro_43"/>
    <property type="match status" value="1"/>
</dbReference>
<dbReference type="GO" id="GO:0005975">
    <property type="term" value="P:carbohydrate metabolic process"/>
    <property type="evidence" value="ECO:0007669"/>
    <property type="project" value="InterPro"/>
</dbReference>
<gene>
    <name evidence="5" type="ordered locus">Cycma_1590</name>
</gene>
<dbReference type="InterPro" id="IPR006710">
    <property type="entry name" value="Glyco_hydro_43"/>
</dbReference>
<evidence type="ECO:0000256" key="3">
    <source>
        <dbReference type="ARBA" id="ARBA00023295"/>
    </source>
</evidence>
<protein>
    <submittedName>
        <fullName evidence="5">Glycosyl hydrolase family 32 domain protein</fullName>
    </submittedName>
</protein>
<dbReference type="SUPFAM" id="SSF75005">
    <property type="entry name" value="Arabinanase/levansucrase/invertase"/>
    <property type="match status" value="1"/>
</dbReference>
<name>G0J4W6_CYCMS</name>
<keyword evidence="6" id="KW-1185">Reference proteome</keyword>
<dbReference type="STRING" id="880070.Cycma_1590"/>
<dbReference type="eggNOG" id="COG1621">
    <property type="taxonomic scope" value="Bacteria"/>
</dbReference>
<dbReference type="AlphaFoldDB" id="G0J4W6"/>
<proteinExistence type="inferred from homology"/>
<evidence type="ECO:0000256" key="4">
    <source>
        <dbReference type="RuleBase" id="RU361187"/>
    </source>
</evidence>
<dbReference type="Gene3D" id="2.115.10.20">
    <property type="entry name" value="Glycosyl hydrolase domain, family 43"/>
    <property type="match status" value="1"/>
</dbReference>
<evidence type="ECO:0000313" key="6">
    <source>
        <dbReference type="Proteomes" id="UP000001635"/>
    </source>
</evidence>
<dbReference type="GO" id="GO:0004553">
    <property type="term" value="F:hydrolase activity, hydrolyzing O-glycosyl compounds"/>
    <property type="evidence" value="ECO:0007669"/>
    <property type="project" value="InterPro"/>
</dbReference>
<sequence>MKNSMLPLIVLFLLIGCASKNNTKIDEVSFSYSILEGLEPENGTCRRDPSDVILVDGIYYLWYTKTDKQYSGYDASIWYAVSKDGEIWEEKGEAIGRGEKDSWDEYSVFTPNILRASGKYYLFYTGVKPTPGNPDRKFENNAETDITAIGLAVADSPDGPFVRVSPKPILEISDLPDDFDSYRIDDACIIYKDKQYRMYYKGRSIKDGKKGPRNTKMGVAIAKNPEGPYVKYKNNPIITSGHEVMVWPYNNGVMALISEHGPEGKTLQFASDGLRFSRLASLDANYPKAPGSFRHGNFRDASMQEKGIEWGISMDYGNKEKWPHLLKYKVSLKTSEVK</sequence>
<evidence type="ECO:0000313" key="5">
    <source>
        <dbReference type="EMBL" id="AEL25346.1"/>
    </source>
</evidence>
<comment type="similarity">
    <text evidence="1 4">Belongs to the glycosyl hydrolase 43 family.</text>
</comment>
<evidence type="ECO:0000256" key="1">
    <source>
        <dbReference type="ARBA" id="ARBA00009865"/>
    </source>
</evidence>
<dbReference type="PROSITE" id="PS51257">
    <property type="entry name" value="PROKAR_LIPOPROTEIN"/>
    <property type="match status" value="1"/>
</dbReference>
<dbReference type="EMBL" id="CP002955">
    <property type="protein sequence ID" value="AEL25346.1"/>
    <property type="molecule type" value="Genomic_DNA"/>
</dbReference>
<dbReference type="KEGG" id="cmr:Cycma_1590"/>
<dbReference type="PANTHER" id="PTHR35279">
    <property type="match status" value="1"/>
</dbReference>
<dbReference type="InterPro" id="IPR023296">
    <property type="entry name" value="Glyco_hydro_beta-prop_sf"/>
</dbReference>
<dbReference type="RefSeq" id="WP_014019641.1">
    <property type="nucleotide sequence ID" value="NC_015914.1"/>
</dbReference>
<organism evidence="5 6">
    <name type="scientific">Cyclobacterium marinum (strain ATCC 25205 / DSM 745 / LMG 13164 / NCIMB 1802)</name>
    <name type="common">Flectobacillus marinus</name>
    <dbReference type="NCBI Taxonomy" id="880070"/>
    <lineage>
        <taxon>Bacteria</taxon>
        <taxon>Pseudomonadati</taxon>
        <taxon>Bacteroidota</taxon>
        <taxon>Cytophagia</taxon>
        <taxon>Cytophagales</taxon>
        <taxon>Cyclobacteriaceae</taxon>
        <taxon>Cyclobacterium</taxon>
    </lineage>
</organism>
<dbReference type="Proteomes" id="UP000001635">
    <property type="component" value="Chromosome"/>
</dbReference>
<dbReference type="OrthoDB" id="9801455at2"/>
<keyword evidence="2 4" id="KW-0378">Hydrolase</keyword>